<name>A0AA39KG02_9AGAR</name>
<reference evidence="1" key="1">
    <citation type="submission" date="2023-06" db="EMBL/GenBank/DDBJ databases">
        <authorList>
            <consortium name="Lawrence Berkeley National Laboratory"/>
            <person name="Ahrendt S."/>
            <person name="Sahu N."/>
            <person name="Indic B."/>
            <person name="Wong-Bajracharya J."/>
            <person name="Merenyi Z."/>
            <person name="Ke H.-M."/>
            <person name="Monk M."/>
            <person name="Kocsube S."/>
            <person name="Drula E."/>
            <person name="Lipzen A."/>
            <person name="Balint B."/>
            <person name="Henrissat B."/>
            <person name="Andreopoulos B."/>
            <person name="Martin F.M."/>
            <person name="Harder C.B."/>
            <person name="Rigling D."/>
            <person name="Ford K.L."/>
            <person name="Foster G.D."/>
            <person name="Pangilinan J."/>
            <person name="Papanicolaou A."/>
            <person name="Barry K."/>
            <person name="LaButti K."/>
            <person name="Viragh M."/>
            <person name="Koriabine M."/>
            <person name="Yan M."/>
            <person name="Riley R."/>
            <person name="Champramary S."/>
            <person name="Plett K.L."/>
            <person name="Tsai I.J."/>
            <person name="Slot J."/>
            <person name="Sipos G."/>
            <person name="Plett J."/>
            <person name="Nagy L.G."/>
            <person name="Grigoriev I.V."/>
        </authorList>
    </citation>
    <scope>NUCLEOTIDE SEQUENCE</scope>
    <source>
        <strain evidence="1">ICMP 16352</strain>
    </source>
</reference>
<sequence>MLWALHSTCSGHVFNLHPVPPSPVVSGRISPILLDIDSGDLFHDAVKLENMHSAEDELDELDDIHVILKHPLGAEQASNGGALGTEAASVSCRHKKRHKAREQKYGAEGHCLSDCTLSLIQETAAPIHTGLVTEALPSAKGTYSAKNIKEIEAEHGYLQGELLGLGFTEVPWEGFDPWPIIDCEGQIVAVMAGQPHDPSYSTVCMEAHDTILCEGAATNFCKPSNNHHHSGFPAVNFGISYDKGQRAPSCLQNSALVGIINCLVGGEVVIRIATYASTSYNLWAPQLHQHYADHLNALYQKLPHLHPNFPRSVFPCAAFNFGGHIWTFKHRDILNCPYGWCAVTALGRFDHRWGAYTSSFGSSSSSSNFHMVLPSSSCLP</sequence>
<evidence type="ECO:0000313" key="1">
    <source>
        <dbReference type="EMBL" id="KAK0460347.1"/>
    </source>
</evidence>
<protein>
    <submittedName>
        <fullName evidence="1">Uncharacterized protein</fullName>
    </submittedName>
</protein>
<comment type="caution">
    <text evidence="1">The sequence shown here is derived from an EMBL/GenBank/DDBJ whole genome shotgun (WGS) entry which is preliminary data.</text>
</comment>
<evidence type="ECO:0000313" key="2">
    <source>
        <dbReference type="Proteomes" id="UP001175227"/>
    </source>
</evidence>
<dbReference type="AlphaFoldDB" id="A0AA39KG02"/>
<dbReference type="EMBL" id="JAUEPR010000176">
    <property type="protein sequence ID" value="KAK0460347.1"/>
    <property type="molecule type" value="Genomic_DNA"/>
</dbReference>
<accession>A0AA39KG02</accession>
<dbReference type="Proteomes" id="UP001175227">
    <property type="component" value="Unassembled WGS sequence"/>
</dbReference>
<gene>
    <name evidence="1" type="ORF">IW261DRAFT_1577695</name>
</gene>
<proteinExistence type="predicted"/>
<organism evidence="1 2">
    <name type="scientific">Armillaria novae-zelandiae</name>
    <dbReference type="NCBI Taxonomy" id="153914"/>
    <lineage>
        <taxon>Eukaryota</taxon>
        <taxon>Fungi</taxon>
        <taxon>Dikarya</taxon>
        <taxon>Basidiomycota</taxon>
        <taxon>Agaricomycotina</taxon>
        <taxon>Agaricomycetes</taxon>
        <taxon>Agaricomycetidae</taxon>
        <taxon>Agaricales</taxon>
        <taxon>Marasmiineae</taxon>
        <taxon>Physalacriaceae</taxon>
        <taxon>Armillaria</taxon>
    </lineage>
</organism>
<keyword evidence="2" id="KW-1185">Reference proteome</keyword>